<dbReference type="Proteomes" id="UP001165583">
    <property type="component" value="Unassembled WGS sequence"/>
</dbReference>
<dbReference type="Gene3D" id="1.10.3230.30">
    <property type="entry name" value="Phage gp6-like head-tail connector protein"/>
    <property type="match status" value="1"/>
</dbReference>
<keyword evidence="2" id="KW-1185">Reference proteome</keyword>
<accession>A0ABT2I327</accession>
<reference evidence="1" key="1">
    <citation type="submission" date="2022-09" db="EMBL/GenBank/DDBJ databases">
        <title>Novosphingobium sp. Nov., a polycyclic aromatic hydrocarbon-degrading bacterium isolated form mangrove sediments in HongKong.</title>
        <authorList>
            <person name="Hu Z."/>
        </authorList>
    </citation>
    <scope>NUCLEOTIDE SEQUENCE</scope>
    <source>
        <strain evidence="1">HK4-1</strain>
    </source>
</reference>
<evidence type="ECO:0008006" key="3">
    <source>
        <dbReference type="Google" id="ProtNLM"/>
    </source>
</evidence>
<proteinExistence type="predicted"/>
<dbReference type="CDD" id="cd08054">
    <property type="entry name" value="gp6"/>
    <property type="match status" value="1"/>
</dbReference>
<dbReference type="InterPro" id="IPR011738">
    <property type="entry name" value="Phage_CHP"/>
</dbReference>
<evidence type="ECO:0000313" key="2">
    <source>
        <dbReference type="Proteomes" id="UP001165583"/>
    </source>
</evidence>
<sequence>MNRVILTPPVLPGTALAELKQWLGITTTADDAPLLSLLAATLDVCEGFTGQMPLEAECEEVLPATAGWHTLGTRPVQAISTAETIAPDGTRTALDAVAYAIDLQADGTGRIRLPGGNARVAVRFTAGLAANWDALPQALRHGLIRLAAHQHRERESAGAAPLPPASVAALWRPWRRVHLT</sequence>
<name>A0ABT2I327_9SPHN</name>
<gene>
    <name evidence="1" type="ORF">NZK81_06580</name>
</gene>
<evidence type="ECO:0000313" key="1">
    <source>
        <dbReference type="EMBL" id="MCT2399205.1"/>
    </source>
</evidence>
<dbReference type="NCBIfam" id="TIGR02215">
    <property type="entry name" value="phage_chp_gp8"/>
    <property type="match status" value="1"/>
</dbReference>
<comment type="caution">
    <text evidence="1">The sequence shown here is derived from an EMBL/GenBank/DDBJ whole genome shotgun (WGS) entry which is preliminary data.</text>
</comment>
<organism evidence="1 2">
    <name type="scientific">Novosphingobium mangrovi</name>
    <name type="common">ex Huang et al. 2023</name>
    <dbReference type="NCBI Taxonomy" id="2976432"/>
    <lineage>
        <taxon>Bacteria</taxon>
        <taxon>Pseudomonadati</taxon>
        <taxon>Pseudomonadota</taxon>
        <taxon>Alphaproteobacteria</taxon>
        <taxon>Sphingomonadales</taxon>
        <taxon>Sphingomonadaceae</taxon>
        <taxon>Novosphingobium</taxon>
    </lineage>
</organism>
<dbReference type="EMBL" id="JANZXA010000003">
    <property type="protein sequence ID" value="MCT2399205.1"/>
    <property type="molecule type" value="Genomic_DNA"/>
</dbReference>
<protein>
    <recommendedName>
        <fullName evidence="3">PhiE125 gp8 family phage protein</fullName>
    </recommendedName>
</protein>
<dbReference type="RefSeq" id="WP_260045107.1">
    <property type="nucleotide sequence ID" value="NZ_JANZXA010000003.1"/>
</dbReference>